<gene>
    <name evidence="1" type="ORF">Salat_0189400</name>
</gene>
<sequence length="163" mass="18331">MTLFLWRHRAQAIIDARSNCLESSDTFNPLNQFAFESFQLLIDLHGRCDNVMFDGRSHTPTSHVVSPPPQLHKSDNLIQLAVLGASASLPLAVPNEAVLTSEKGRKLKTEKIETLLRKRCSFLTHSLYEASITKAPPRYIKMKFLQRIRASSGFSVLEQGIPK</sequence>
<accession>A0AAE1YXP5</accession>
<reference evidence="1" key="1">
    <citation type="submission" date="2020-06" db="EMBL/GenBank/DDBJ databases">
        <authorList>
            <person name="Li T."/>
            <person name="Hu X."/>
            <person name="Zhang T."/>
            <person name="Song X."/>
            <person name="Zhang H."/>
            <person name="Dai N."/>
            <person name="Sheng W."/>
            <person name="Hou X."/>
            <person name="Wei L."/>
        </authorList>
    </citation>
    <scope>NUCLEOTIDE SEQUENCE</scope>
    <source>
        <strain evidence="1">3651</strain>
        <tissue evidence="1">Leaf</tissue>
    </source>
</reference>
<evidence type="ECO:0000313" key="1">
    <source>
        <dbReference type="EMBL" id="KAK4438550.1"/>
    </source>
</evidence>
<comment type="caution">
    <text evidence="1">The sequence shown here is derived from an EMBL/GenBank/DDBJ whole genome shotgun (WGS) entry which is preliminary data.</text>
</comment>
<dbReference type="EMBL" id="JACGWO010000001">
    <property type="protein sequence ID" value="KAK4438550.1"/>
    <property type="molecule type" value="Genomic_DNA"/>
</dbReference>
<dbReference type="Proteomes" id="UP001293254">
    <property type="component" value="Unassembled WGS sequence"/>
</dbReference>
<name>A0AAE1YXP5_9LAMI</name>
<reference evidence="1" key="2">
    <citation type="journal article" date="2024" name="Plant">
        <title>Genomic evolution and insights into agronomic trait innovations of Sesamum species.</title>
        <authorList>
            <person name="Miao H."/>
            <person name="Wang L."/>
            <person name="Qu L."/>
            <person name="Liu H."/>
            <person name="Sun Y."/>
            <person name="Le M."/>
            <person name="Wang Q."/>
            <person name="Wei S."/>
            <person name="Zheng Y."/>
            <person name="Lin W."/>
            <person name="Duan Y."/>
            <person name="Cao H."/>
            <person name="Xiong S."/>
            <person name="Wang X."/>
            <person name="Wei L."/>
            <person name="Li C."/>
            <person name="Ma Q."/>
            <person name="Ju M."/>
            <person name="Zhao R."/>
            <person name="Li G."/>
            <person name="Mu C."/>
            <person name="Tian Q."/>
            <person name="Mei H."/>
            <person name="Zhang T."/>
            <person name="Gao T."/>
            <person name="Zhang H."/>
        </authorList>
    </citation>
    <scope>NUCLEOTIDE SEQUENCE</scope>
    <source>
        <strain evidence="1">3651</strain>
    </source>
</reference>
<evidence type="ECO:0000313" key="2">
    <source>
        <dbReference type="Proteomes" id="UP001293254"/>
    </source>
</evidence>
<keyword evidence="2" id="KW-1185">Reference proteome</keyword>
<proteinExistence type="predicted"/>
<dbReference type="AlphaFoldDB" id="A0AAE1YXP5"/>
<protein>
    <submittedName>
        <fullName evidence="1">Uncharacterized protein</fullName>
    </submittedName>
</protein>
<organism evidence="1 2">
    <name type="scientific">Sesamum alatum</name>
    <dbReference type="NCBI Taxonomy" id="300844"/>
    <lineage>
        <taxon>Eukaryota</taxon>
        <taxon>Viridiplantae</taxon>
        <taxon>Streptophyta</taxon>
        <taxon>Embryophyta</taxon>
        <taxon>Tracheophyta</taxon>
        <taxon>Spermatophyta</taxon>
        <taxon>Magnoliopsida</taxon>
        <taxon>eudicotyledons</taxon>
        <taxon>Gunneridae</taxon>
        <taxon>Pentapetalae</taxon>
        <taxon>asterids</taxon>
        <taxon>lamiids</taxon>
        <taxon>Lamiales</taxon>
        <taxon>Pedaliaceae</taxon>
        <taxon>Sesamum</taxon>
    </lineage>
</organism>